<evidence type="ECO:0000313" key="8">
    <source>
        <dbReference type="Proteomes" id="UP000254956"/>
    </source>
</evidence>
<dbReference type="OrthoDB" id="9764363at2"/>
<dbReference type="RefSeq" id="WP_021459794.1">
    <property type="nucleotide sequence ID" value="NZ_AP019698.1"/>
</dbReference>
<dbReference type="EMBL" id="UGZE01000001">
    <property type="protein sequence ID" value="SUJ17843.1"/>
    <property type="molecule type" value="Genomic_DNA"/>
</dbReference>
<name>A0A380CCT7_9STAP</name>
<dbReference type="Proteomes" id="UP000254956">
    <property type="component" value="Unassembled WGS sequence"/>
</dbReference>
<dbReference type="Gene3D" id="3.90.226.10">
    <property type="entry name" value="2-enoyl-CoA Hydratase, Chain A, domain 1"/>
    <property type="match status" value="2"/>
</dbReference>
<keyword evidence="4" id="KW-0720">Serine protease</keyword>
<evidence type="ECO:0000313" key="6">
    <source>
        <dbReference type="EMBL" id="GEQ00143.1"/>
    </source>
</evidence>
<reference evidence="7 8" key="1">
    <citation type="submission" date="2018-06" db="EMBL/GenBank/DDBJ databases">
        <authorList>
            <consortium name="Pathogen Informatics"/>
            <person name="Doyle S."/>
        </authorList>
    </citation>
    <scope>NUCLEOTIDE SEQUENCE [LARGE SCALE GENOMIC DNA]</scope>
    <source>
        <strain evidence="7 8">NCTC12413</strain>
    </source>
</reference>
<organism evidence="7 8">
    <name type="scientific">Staphylococcus arlettae</name>
    <dbReference type="NCBI Taxonomy" id="29378"/>
    <lineage>
        <taxon>Bacteria</taxon>
        <taxon>Bacillati</taxon>
        <taxon>Bacillota</taxon>
        <taxon>Bacilli</taxon>
        <taxon>Bacillales</taxon>
        <taxon>Staphylococcaceae</taxon>
        <taxon>Staphylococcus</taxon>
    </lineage>
</organism>
<dbReference type="InterPro" id="IPR029045">
    <property type="entry name" value="ClpP/crotonase-like_dom_sf"/>
</dbReference>
<keyword evidence="2 7" id="KW-0645">Protease</keyword>
<sequence length="329" mass="35788">MSKKRIVAIILAAVIVIGGIVMSSIAAVVGSFVSDSADMNLMSEEVESEGDSAKRIAHLTLNGQIMEGSGGGLFSGEEGYNHDLFLKELDSVKEDNTVKGVLLTVNTPGGGTYPSDEIYKKIQQLKQSGKKVYVHMESMAASGGYYISAPADKIYAGPQTMTGSIGVIMSNIDYSELQENLGIKENVIKSGAHKDIMSGSREMTDEEKDIMQSMLDDSFDRFVNIVKDGRNMSEEKVRKLADGRLYSAQQAEKNGLIDDIAYEDETIKALKKDIKAKDAEVFKYNGQSGVFGSLYSAKTAASQLSNQLEDVKAIFTNNTDARPMYLYEG</sequence>
<evidence type="ECO:0000313" key="9">
    <source>
        <dbReference type="Proteomes" id="UP000321598"/>
    </source>
</evidence>
<dbReference type="Pfam" id="PF01343">
    <property type="entry name" value="Peptidase_S49"/>
    <property type="match status" value="1"/>
</dbReference>
<dbReference type="SUPFAM" id="SSF52096">
    <property type="entry name" value="ClpP/crotonase"/>
    <property type="match status" value="1"/>
</dbReference>
<dbReference type="CDD" id="cd07023">
    <property type="entry name" value="S49_Sppa_N_C"/>
    <property type="match status" value="1"/>
</dbReference>
<evidence type="ECO:0000259" key="5">
    <source>
        <dbReference type="Pfam" id="PF01343"/>
    </source>
</evidence>
<feature type="domain" description="Peptidase S49" evidence="5">
    <location>
        <begin position="125"/>
        <end position="275"/>
    </location>
</feature>
<dbReference type="InterPro" id="IPR002142">
    <property type="entry name" value="Peptidase_S49"/>
</dbReference>
<dbReference type="InterPro" id="IPR047272">
    <property type="entry name" value="S49_SppA_C"/>
</dbReference>
<evidence type="ECO:0000256" key="1">
    <source>
        <dbReference type="ARBA" id="ARBA00008683"/>
    </source>
</evidence>
<dbReference type="InterPro" id="IPR004635">
    <property type="entry name" value="Pept_S49_SppA"/>
</dbReference>
<dbReference type="GeneID" id="97287491"/>
<evidence type="ECO:0000313" key="7">
    <source>
        <dbReference type="EMBL" id="SUJ17843.1"/>
    </source>
</evidence>
<dbReference type="GO" id="GO:0006508">
    <property type="term" value="P:proteolysis"/>
    <property type="evidence" value="ECO:0007669"/>
    <property type="project" value="UniProtKB-KW"/>
</dbReference>
<proteinExistence type="inferred from homology"/>
<dbReference type="Proteomes" id="UP000321598">
    <property type="component" value="Unassembled WGS sequence"/>
</dbReference>
<dbReference type="PANTHER" id="PTHR42987">
    <property type="entry name" value="PEPTIDASE S49"/>
    <property type="match status" value="1"/>
</dbReference>
<accession>A0A380CCT7</accession>
<keyword evidence="3 7" id="KW-0378">Hydrolase</keyword>
<evidence type="ECO:0000256" key="2">
    <source>
        <dbReference type="ARBA" id="ARBA00022670"/>
    </source>
</evidence>
<comment type="similarity">
    <text evidence="1">Belongs to the peptidase S49 family.</text>
</comment>
<dbReference type="GO" id="GO:0008236">
    <property type="term" value="F:serine-type peptidase activity"/>
    <property type="evidence" value="ECO:0007669"/>
    <property type="project" value="UniProtKB-KW"/>
</dbReference>
<dbReference type="EC" id="3.4.21.-" evidence="7"/>
<evidence type="ECO:0000256" key="4">
    <source>
        <dbReference type="ARBA" id="ARBA00022825"/>
    </source>
</evidence>
<evidence type="ECO:0000256" key="3">
    <source>
        <dbReference type="ARBA" id="ARBA00022801"/>
    </source>
</evidence>
<dbReference type="STRING" id="1212545.SARL_07513"/>
<keyword evidence="9" id="KW-1185">Reference proteome</keyword>
<dbReference type="PANTHER" id="PTHR42987:SF7">
    <property type="entry name" value="SIGNAL PEPTIDE PEPTIDASE SPPA-RELATED"/>
    <property type="match status" value="1"/>
</dbReference>
<gene>
    <name evidence="7" type="primary">sppA</name>
    <name evidence="7" type="ORF">NCTC12413_01209</name>
    <name evidence="6" type="ORF">SAR03_11800</name>
</gene>
<dbReference type="EMBL" id="BKAV01000008">
    <property type="protein sequence ID" value="GEQ00143.1"/>
    <property type="molecule type" value="Genomic_DNA"/>
</dbReference>
<protein>
    <submittedName>
        <fullName evidence="7">Protease</fullName>
        <ecNumber evidence="7">3.4.21.-</ecNumber>
    </submittedName>
    <submittedName>
        <fullName evidence="6">Signal peptide peptidase SppA</fullName>
    </submittedName>
</protein>
<reference evidence="6 9" key="2">
    <citation type="submission" date="2019-07" db="EMBL/GenBank/DDBJ databases">
        <title>Whole genome shotgun sequence of Staphylococcus arlettae NBRC 109765.</title>
        <authorList>
            <person name="Hosoyama A."/>
            <person name="Uohara A."/>
            <person name="Ohji S."/>
            <person name="Ichikawa N."/>
        </authorList>
    </citation>
    <scope>NUCLEOTIDE SEQUENCE [LARGE SCALE GENOMIC DNA]</scope>
    <source>
        <strain evidence="6 9">NBRC 109765</strain>
    </source>
</reference>
<dbReference type="NCBIfam" id="TIGR00706">
    <property type="entry name" value="SppA_dom"/>
    <property type="match status" value="1"/>
</dbReference>
<dbReference type="AlphaFoldDB" id="A0A380CCT7"/>